<dbReference type="Proteomes" id="UP000559987">
    <property type="component" value="Unassembled WGS sequence"/>
</dbReference>
<sequence length="267" mass="30565">MDWDKVRQDLEPKIVDIGKPAVRLRSSESKTRCKFGGAPFVNSSNFVWPYSDGKPMAFLGQIDLEEIAEVHKYEWLNGKGLLLFFYDVETMPWGFDPKDKGKWSVLLQNLPDCYARFPGDLDTGHILKEKYLKPTLVSLYPNYDDPSIENLNLSEEELDLYIDLCTANEECQHQVGGFPSPVQGNYMELESQLASNGVYVGDSKGYASEKAKKLESGSSDWRLLLQFDSDEDLDVMWGDCGMIYFWVQRQKSLKNEFGNCWLILQCC</sequence>
<protein>
    <submittedName>
        <fullName evidence="1">Uncharacterized protein YwqG</fullName>
    </submittedName>
</protein>
<dbReference type="PANTHER" id="PTHR36436">
    <property type="entry name" value="SLL5081 PROTEIN"/>
    <property type="match status" value="1"/>
</dbReference>
<name>A0A839UNI0_9GAMM</name>
<evidence type="ECO:0000313" key="1">
    <source>
        <dbReference type="EMBL" id="MBB3166997.1"/>
    </source>
</evidence>
<gene>
    <name evidence="1" type="ORF">FHS30_000173</name>
</gene>
<dbReference type="PANTHER" id="PTHR36436:SF6">
    <property type="entry name" value="SLL5081 PROTEIN"/>
    <property type="match status" value="1"/>
</dbReference>
<proteinExistence type="predicted"/>
<dbReference type="AlphaFoldDB" id="A0A839UNI0"/>
<dbReference type="SUPFAM" id="SSF103032">
    <property type="entry name" value="Hypothetical protein YwqG"/>
    <property type="match status" value="1"/>
</dbReference>
<dbReference type="Pfam" id="PF09234">
    <property type="entry name" value="DUF1963"/>
    <property type="match status" value="1"/>
</dbReference>
<dbReference type="Gene3D" id="2.30.320.10">
    <property type="entry name" value="YwqG-like"/>
    <property type="match status" value="1"/>
</dbReference>
<comment type="caution">
    <text evidence="1">The sequence shown here is derived from an EMBL/GenBank/DDBJ whole genome shotgun (WGS) entry which is preliminary data.</text>
</comment>
<dbReference type="InterPro" id="IPR015315">
    <property type="entry name" value="DUF1963"/>
</dbReference>
<accession>A0A839UNI0</accession>
<organism evidence="1 2">
    <name type="scientific">Simiduia aestuariiviva</name>
    <dbReference type="NCBI Taxonomy" id="1510459"/>
    <lineage>
        <taxon>Bacteria</taxon>
        <taxon>Pseudomonadati</taxon>
        <taxon>Pseudomonadota</taxon>
        <taxon>Gammaproteobacteria</taxon>
        <taxon>Cellvibrionales</taxon>
        <taxon>Cellvibrionaceae</taxon>
        <taxon>Simiduia</taxon>
    </lineage>
</organism>
<evidence type="ECO:0000313" key="2">
    <source>
        <dbReference type="Proteomes" id="UP000559987"/>
    </source>
</evidence>
<keyword evidence="2" id="KW-1185">Reference proteome</keyword>
<dbReference type="InterPro" id="IPR035948">
    <property type="entry name" value="YwqG-like_sf"/>
</dbReference>
<dbReference type="EMBL" id="JACHXZ010000001">
    <property type="protein sequence ID" value="MBB3166997.1"/>
    <property type="molecule type" value="Genomic_DNA"/>
</dbReference>
<reference evidence="1 2" key="1">
    <citation type="submission" date="2020-08" db="EMBL/GenBank/DDBJ databases">
        <title>Genomic Encyclopedia of Type Strains, Phase III (KMG-III): the genomes of soil and plant-associated and newly described type strains.</title>
        <authorList>
            <person name="Whitman W."/>
        </authorList>
    </citation>
    <scope>NUCLEOTIDE SEQUENCE [LARGE SCALE GENOMIC DNA]</scope>
    <source>
        <strain evidence="1 2">CECT 8571</strain>
    </source>
</reference>